<keyword evidence="1" id="KW-1133">Transmembrane helix</keyword>
<keyword evidence="1" id="KW-0812">Transmembrane</keyword>
<protein>
    <submittedName>
        <fullName evidence="2">Uncharacterized protein</fullName>
    </submittedName>
</protein>
<organism evidence="2">
    <name type="scientific">uncultured bacterium</name>
    <name type="common">gcode 4</name>
    <dbReference type="NCBI Taxonomy" id="1234023"/>
    <lineage>
        <taxon>Bacteria</taxon>
        <taxon>environmental samples</taxon>
    </lineage>
</organism>
<name>K2BVN8_9BACT</name>
<proteinExistence type="predicted"/>
<sequence>MKRKIVAIIVVIWLIASVIVSFLPIITDSGI</sequence>
<comment type="caution">
    <text evidence="2">The sequence shown here is derived from an EMBL/GenBank/DDBJ whole genome shotgun (WGS) entry which is preliminary data.</text>
</comment>
<gene>
    <name evidence="2" type="ORF">ACD_49C00051G0008</name>
</gene>
<evidence type="ECO:0000313" key="2">
    <source>
        <dbReference type="EMBL" id="EKD66309.1"/>
    </source>
</evidence>
<keyword evidence="1" id="KW-0472">Membrane</keyword>
<feature type="transmembrane region" description="Helical" evidence="1">
    <location>
        <begin position="5"/>
        <end position="26"/>
    </location>
</feature>
<reference evidence="2" key="1">
    <citation type="journal article" date="2012" name="Science">
        <title>Fermentation, hydrogen, and sulfur metabolism in multiple uncultivated bacterial phyla.</title>
        <authorList>
            <person name="Wrighton K.C."/>
            <person name="Thomas B.C."/>
            <person name="Sharon I."/>
            <person name="Miller C.S."/>
            <person name="Castelle C.J."/>
            <person name="VerBerkmoes N.C."/>
            <person name="Wilkins M.J."/>
            <person name="Hettich R.L."/>
            <person name="Lipton M.S."/>
            <person name="Williams K.H."/>
            <person name="Long P.E."/>
            <person name="Banfield J.F."/>
        </authorList>
    </citation>
    <scope>NUCLEOTIDE SEQUENCE [LARGE SCALE GENOMIC DNA]</scope>
</reference>
<dbReference type="AlphaFoldDB" id="K2BVN8"/>
<accession>K2BVN8</accession>
<evidence type="ECO:0000256" key="1">
    <source>
        <dbReference type="SAM" id="Phobius"/>
    </source>
</evidence>
<dbReference type="EMBL" id="AMFJ01021637">
    <property type="protein sequence ID" value="EKD66309.1"/>
    <property type="molecule type" value="Genomic_DNA"/>
</dbReference>